<dbReference type="SUPFAM" id="SSF55729">
    <property type="entry name" value="Acyl-CoA N-acyltransferases (Nat)"/>
    <property type="match status" value="1"/>
</dbReference>
<dbReference type="Proteomes" id="UP001056981">
    <property type="component" value="Chromosome"/>
</dbReference>
<dbReference type="CDD" id="cd04301">
    <property type="entry name" value="NAT_SF"/>
    <property type="match status" value="1"/>
</dbReference>
<name>A0A9Q9BDT0_TREDN</name>
<gene>
    <name evidence="2" type="ORF">E4N86_03460</name>
</gene>
<dbReference type="InterPro" id="IPR016181">
    <property type="entry name" value="Acyl_CoA_acyltransferase"/>
</dbReference>
<dbReference type="EMBL" id="CP051635">
    <property type="protein sequence ID" value="UTC99810.1"/>
    <property type="molecule type" value="Genomic_DNA"/>
</dbReference>
<sequence length="143" mass="16515">MINLRTIDENNFQACINLKATVDKDEFVDSVVYSLAEAWLYKNDSKPFAVYNDDQVIGFVSLYVGEGHYQIINFLIDDSFQNKGYGKDAAILCIEYLKSVFNAKTISVPVYVENLKAKKFWEKLGFYISDNIENGYIFMRMNL</sequence>
<accession>A0A9Q9BDT0</accession>
<organism evidence="2 3">
    <name type="scientific">Treponema denticola</name>
    <dbReference type="NCBI Taxonomy" id="158"/>
    <lineage>
        <taxon>Bacteria</taxon>
        <taxon>Pseudomonadati</taxon>
        <taxon>Spirochaetota</taxon>
        <taxon>Spirochaetia</taxon>
        <taxon>Spirochaetales</taxon>
        <taxon>Treponemataceae</taxon>
        <taxon>Treponema</taxon>
    </lineage>
</organism>
<dbReference type="AlphaFoldDB" id="A0A9Q9BDT0"/>
<proteinExistence type="predicted"/>
<reference evidence="2" key="1">
    <citation type="submission" date="2020-04" db="EMBL/GenBank/DDBJ databases">
        <title>Comparative genomics of oral phylogroup-2 Treponema strains.</title>
        <authorList>
            <person name="Zeng H."/>
            <person name="Chan Y.K."/>
            <person name="Watt R.M."/>
        </authorList>
    </citation>
    <scope>NUCLEOTIDE SEQUENCE</scope>
    <source>
        <strain evidence="2">OMZ 905</strain>
    </source>
</reference>
<feature type="domain" description="N-acetyltransferase" evidence="1">
    <location>
        <begin position="2"/>
        <end position="143"/>
    </location>
</feature>
<dbReference type="RefSeq" id="WP_253700474.1">
    <property type="nucleotide sequence ID" value="NZ_CP051522.1"/>
</dbReference>
<dbReference type="Pfam" id="PF00583">
    <property type="entry name" value="Acetyltransf_1"/>
    <property type="match status" value="1"/>
</dbReference>
<evidence type="ECO:0000313" key="3">
    <source>
        <dbReference type="Proteomes" id="UP001056981"/>
    </source>
</evidence>
<dbReference type="InterPro" id="IPR000182">
    <property type="entry name" value="GNAT_dom"/>
</dbReference>
<evidence type="ECO:0000313" key="2">
    <source>
        <dbReference type="EMBL" id="UTC99810.1"/>
    </source>
</evidence>
<evidence type="ECO:0000259" key="1">
    <source>
        <dbReference type="PROSITE" id="PS51186"/>
    </source>
</evidence>
<protein>
    <submittedName>
        <fullName evidence="2">GNAT family N-acetyltransferase</fullName>
    </submittedName>
</protein>
<dbReference type="GO" id="GO:0016747">
    <property type="term" value="F:acyltransferase activity, transferring groups other than amino-acyl groups"/>
    <property type="evidence" value="ECO:0007669"/>
    <property type="project" value="InterPro"/>
</dbReference>
<dbReference type="Gene3D" id="3.40.630.30">
    <property type="match status" value="1"/>
</dbReference>
<dbReference type="PROSITE" id="PS51186">
    <property type="entry name" value="GNAT"/>
    <property type="match status" value="1"/>
</dbReference>